<dbReference type="PANTHER" id="PTHR23300:SF0">
    <property type="entry name" value="METHANETHIOL OXIDASE"/>
    <property type="match status" value="1"/>
</dbReference>
<keyword evidence="3" id="KW-0479">Metal-binding</keyword>
<proteinExistence type="inferred from homology"/>
<dbReference type="PROSITE" id="PS51253">
    <property type="entry name" value="HTH_CENPB"/>
    <property type="match status" value="1"/>
</dbReference>
<keyword evidence="4" id="KW-0677">Repeat</keyword>
<evidence type="ECO:0000313" key="18">
    <source>
        <dbReference type="Proteomes" id="UP001274896"/>
    </source>
</evidence>
<keyword evidence="13" id="KW-0560">Oxidoreductase</keyword>
<dbReference type="GO" id="GO:0008270">
    <property type="term" value="F:zinc ion binding"/>
    <property type="evidence" value="ECO:0007669"/>
    <property type="project" value="UniProtKB-KW"/>
</dbReference>
<evidence type="ECO:0000256" key="8">
    <source>
        <dbReference type="ARBA" id="ARBA00023125"/>
    </source>
</evidence>
<evidence type="ECO:0000256" key="7">
    <source>
        <dbReference type="ARBA" id="ARBA00023015"/>
    </source>
</evidence>
<evidence type="ECO:0000256" key="5">
    <source>
        <dbReference type="ARBA" id="ARBA00022771"/>
    </source>
</evidence>
<dbReference type="Pfam" id="PF25414">
    <property type="entry name" value="zf-C2H2_Z280C_D"/>
    <property type="match status" value="1"/>
</dbReference>
<dbReference type="FunFam" id="3.30.160.60:FF:000298">
    <property type="entry name" value="zinc finger protein 280D isoform X1"/>
    <property type="match status" value="1"/>
</dbReference>
<feature type="domain" description="C2H2-type" evidence="15">
    <location>
        <begin position="343"/>
        <end position="376"/>
    </location>
</feature>
<evidence type="ECO:0000256" key="4">
    <source>
        <dbReference type="ARBA" id="ARBA00022737"/>
    </source>
</evidence>
<evidence type="ECO:0000256" key="14">
    <source>
        <dbReference type="SAM" id="MobiDB-lite"/>
    </source>
</evidence>
<dbReference type="Pfam" id="PF03221">
    <property type="entry name" value="HTH_Tnp_Tc5"/>
    <property type="match status" value="1"/>
</dbReference>
<feature type="domain" description="HTH CENPB-type" evidence="16">
    <location>
        <begin position="1371"/>
        <end position="1441"/>
    </location>
</feature>
<keyword evidence="13" id="KW-0653">Protein transport</keyword>
<accession>A0AAE0VEP7</accession>
<keyword evidence="9" id="KW-0804">Transcription</keyword>
<dbReference type="Gene3D" id="3.30.160.60">
    <property type="entry name" value="Classic Zinc Finger"/>
    <property type="match status" value="1"/>
</dbReference>
<feature type="domain" description="C2H2-type" evidence="15">
    <location>
        <begin position="438"/>
        <end position="465"/>
    </location>
</feature>
<dbReference type="SUPFAM" id="SSF75011">
    <property type="entry name" value="3-carboxy-cis,cis-mucoante lactonizing enzyme"/>
    <property type="match status" value="1"/>
</dbReference>
<dbReference type="SMART" id="SM00355">
    <property type="entry name" value="ZnF_C2H2"/>
    <property type="match status" value="8"/>
</dbReference>
<feature type="region of interest" description="Disordered" evidence="14">
    <location>
        <begin position="1224"/>
        <end position="1276"/>
    </location>
</feature>
<evidence type="ECO:0000256" key="10">
    <source>
        <dbReference type="ARBA" id="ARBA00023242"/>
    </source>
</evidence>
<evidence type="ECO:0000256" key="12">
    <source>
        <dbReference type="PROSITE-ProRule" id="PRU00042"/>
    </source>
</evidence>
<comment type="subcellular location">
    <subcellularLocation>
        <location evidence="13">Nucleus</location>
    </subcellularLocation>
    <subcellularLocation>
        <location evidence="13">Cytoplasm</location>
        <location evidence="13">Cytosol</location>
    </subcellularLocation>
    <subcellularLocation>
        <location evidence="13">Membrane</location>
        <topology evidence="13">Peripheral membrane protein</topology>
    </subcellularLocation>
    <text evidence="13">May associate with Golgi membrane. May associate with the membrane of autophagosomes.</text>
</comment>
<dbReference type="InterPro" id="IPR029526">
    <property type="entry name" value="PGBD"/>
</dbReference>
<feature type="compositionally biased region" description="Polar residues" evidence="14">
    <location>
        <begin position="221"/>
        <end position="234"/>
    </location>
</feature>
<keyword evidence="18" id="KW-1185">Reference proteome</keyword>
<dbReference type="EC" id="1.8.3.4" evidence="13"/>
<dbReference type="GO" id="GO:0003677">
    <property type="term" value="F:DNA binding"/>
    <property type="evidence" value="ECO:0007669"/>
    <property type="project" value="UniProtKB-KW"/>
</dbReference>
<feature type="region of interest" description="Disordered" evidence="14">
    <location>
        <begin position="1288"/>
        <end position="1323"/>
    </location>
</feature>
<keyword evidence="13" id="KW-0963">Cytoplasm</keyword>
<dbReference type="Pfam" id="PF05694">
    <property type="entry name" value="SBP56"/>
    <property type="match status" value="1"/>
</dbReference>
<evidence type="ECO:0000259" key="15">
    <source>
        <dbReference type="PROSITE" id="PS50157"/>
    </source>
</evidence>
<dbReference type="GO" id="GO:0016020">
    <property type="term" value="C:membrane"/>
    <property type="evidence" value="ECO:0007669"/>
    <property type="project" value="UniProtKB-SubCell"/>
</dbReference>
<keyword evidence="13" id="KW-0007">Acetylation</keyword>
<organism evidence="17 18">
    <name type="scientific">Hemibagrus guttatus</name>
    <dbReference type="NCBI Taxonomy" id="175788"/>
    <lineage>
        <taxon>Eukaryota</taxon>
        <taxon>Metazoa</taxon>
        <taxon>Chordata</taxon>
        <taxon>Craniata</taxon>
        <taxon>Vertebrata</taxon>
        <taxon>Euteleostomi</taxon>
        <taxon>Actinopterygii</taxon>
        <taxon>Neopterygii</taxon>
        <taxon>Teleostei</taxon>
        <taxon>Ostariophysi</taxon>
        <taxon>Siluriformes</taxon>
        <taxon>Bagridae</taxon>
        <taxon>Hemibagrus</taxon>
    </lineage>
</organism>
<name>A0AAE0VEP7_9TELE</name>
<dbReference type="Pfam" id="PF13843">
    <property type="entry name" value="DDE_Tnp_1_7"/>
    <property type="match status" value="1"/>
</dbReference>
<keyword evidence="6" id="KW-0862">Zinc</keyword>
<dbReference type="PROSITE" id="PS50157">
    <property type="entry name" value="ZINC_FINGER_C2H2_2"/>
    <property type="match status" value="2"/>
</dbReference>
<evidence type="ECO:0000256" key="2">
    <source>
        <dbReference type="ARBA" id="ARBA00005606"/>
    </source>
</evidence>
<keyword evidence="8" id="KW-0238">DNA-binding</keyword>
<evidence type="ECO:0000256" key="3">
    <source>
        <dbReference type="ARBA" id="ARBA00022723"/>
    </source>
</evidence>
<dbReference type="GO" id="GO:0005634">
    <property type="term" value="C:nucleus"/>
    <property type="evidence" value="ECO:0007669"/>
    <property type="project" value="UniProtKB-SubCell"/>
</dbReference>
<dbReference type="PANTHER" id="PTHR23300">
    <property type="entry name" value="METHANETHIOL OXIDASE"/>
    <property type="match status" value="1"/>
</dbReference>
<evidence type="ECO:0000256" key="6">
    <source>
        <dbReference type="ARBA" id="ARBA00022833"/>
    </source>
</evidence>
<evidence type="ECO:0000256" key="13">
    <source>
        <dbReference type="RuleBase" id="RU369071"/>
    </source>
</evidence>
<dbReference type="InterPro" id="IPR057618">
    <property type="entry name" value="Znf_POGZ/Z280C-D-like"/>
</dbReference>
<protein>
    <recommendedName>
        <fullName evidence="13">Methanethiol oxidase</fullName>
        <shortName evidence="13">MTO</shortName>
        <ecNumber evidence="13">1.8.3.4</ecNumber>
    </recommendedName>
    <alternativeName>
        <fullName evidence="13">Selenium-binding protein 1</fullName>
    </alternativeName>
</protein>
<dbReference type="GO" id="GO:0008430">
    <property type="term" value="F:selenium binding"/>
    <property type="evidence" value="ECO:0007669"/>
    <property type="project" value="UniProtKB-UniRule"/>
</dbReference>
<keyword evidence="11 13" id="KW-0711">Selenium</keyword>
<dbReference type="Proteomes" id="UP001274896">
    <property type="component" value="Unassembled WGS sequence"/>
</dbReference>
<dbReference type="InterPro" id="IPR008826">
    <property type="entry name" value="Se-bd"/>
</dbReference>
<comment type="pathway">
    <text evidence="13">Organosulfur degradation.</text>
</comment>
<evidence type="ECO:0000256" key="1">
    <source>
        <dbReference type="ARBA" id="ARBA00003729"/>
    </source>
</evidence>
<comment type="function">
    <text evidence="13">Catalyzes the oxidation of methanethiol, an organosulfur compound known to be produced in substantial amounts by gut bacteria. Selenium-binding protein which may be involved in the sensing of reactive xenobiotics in the cytoplasm. May be involved in intra-Golgi protein transport.</text>
</comment>
<comment type="function">
    <text evidence="1">May function as a transcription factor.</text>
</comment>
<keyword evidence="13" id="KW-0813">Transport</keyword>
<comment type="catalytic activity">
    <reaction evidence="13">
        <text>methanethiol + O2 + H2O = hydrogen sulfide + formaldehyde + H2O2 + H(+)</text>
        <dbReference type="Rhea" id="RHEA:11812"/>
        <dbReference type="ChEBI" id="CHEBI:15377"/>
        <dbReference type="ChEBI" id="CHEBI:15378"/>
        <dbReference type="ChEBI" id="CHEBI:15379"/>
        <dbReference type="ChEBI" id="CHEBI:16007"/>
        <dbReference type="ChEBI" id="CHEBI:16240"/>
        <dbReference type="ChEBI" id="CHEBI:16842"/>
        <dbReference type="ChEBI" id="CHEBI:29919"/>
        <dbReference type="EC" id="1.8.3.4"/>
    </reaction>
</comment>
<reference evidence="17" key="1">
    <citation type="submission" date="2023-06" db="EMBL/GenBank/DDBJ databases">
        <title>Male Hemibagrus guttatus genome.</title>
        <authorList>
            <person name="Bian C."/>
        </authorList>
    </citation>
    <scope>NUCLEOTIDE SEQUENCE</scope>
    <source>
        <strain evidence="17">Male_cb2023</strain>
        <tissue evidence="17">Muscle</tissue>
    </source>
</reference>
<feature type="compositionally biased region" description="Polar residues" evidence="14">
    <location>
        <begin position="1252"/>
        <end position="1266"/>
    </location>
</feature>
<dbReference type="GO" id="GO:0018549">
    <property type="term" value="F:methanethiol oxidase activity"/>
    <property type="evidence" value="ECO:0007669"/>
    <property type="project" value="UniProtKB-UniRule"/>
</dbReference>
<dbReference type="GO" id="GO:0005829">
    <property type="term" value="C:cytosol"/>
    <property type="evidence" value="ECO:0007669"/>
    <property type="project" value="UniProtKB-SubCell"/>
</dbReference>
<dbReference type="PROSITE" id="PS00028">
    <property type="entry name" value="ZINC_FINGER_C2H2_1"/>
    <property type="match status" value="3"/>
</dbReference>
<dbReference type="InterPro" id="IPR013087">
    <property type="entry name" value="Znf_C2H2_type"/>
</dbReference>
<keyword evidence="5 12" id="KW-0863">Zinc-finger</keyword>
<keyword evidence="7" id="KW-0805">Transcription regulation</keyword>
<gene>
    <name evidence="17" type="ORF">QTP70_031578</name>
</gene>
<feature type="compositionally biased region" description="Basic and acidic residues" evidence="14">
    <location>
        <begin position="1305"/>
        <end position="1323"/>
    </location>
</feature>
<evidence type="ECO:0000256" key="11">
    <source>
        <dbReference type="ARBA" id="ARBA00023266"/>
    </source>
</evidence>
<comment type="caution">
    <text evidence="17">The sequence shown here is derived from an EMBL/GenBank/DDBJ whole genome shotgun (WGS) entry which is preliminary data.</text>
</comment>
<dbReference type="InterPro" id="IPR059074">
    <property type="entry name" value="zf-C2H2_Z280C_D"/>
</dbReference>
<dbReference type="SMART" id="SM00674">
    <property type="entry name" value="CENPB"/>
    <property type="match status" value="1"/>
</dbReference>
<feature type="region of interest" description="Disordered" evidence="14">
    <location>
        <begin position="213"/>
        <end position="234"/>
    </location>
</feature>
<keyword evidence="13" id="KW-0472">Membrane</keyword>
<dbReference type="Pfam" id="PF25429">
    <property type="entry name" value="zf-POGZ"/>
    <property type="match status" value="1"/>
</dbReference>
<dbReference type="InterPro" id="IPR006600">
    <property type="entry name" value="HTH_CenpB_DNA-bd_dom"/>
</dbReference>
<evidence type="ECO:0000259" key="16">
    <source>
        <dbReference type="PROSITE" id="PS51253"/>
    </source>
</evidence>
<evidence type="ECO:0000256" key="9">
    <source>
        <dbReference type="ARBA" id="ARBA00023163"/>
    </source>
</evidence>
<comment type="similarity">
    <text evidence="2 13">Belongs to the selenium-binding protein family.</text>
</comment>
<dbReference type="GO" id="GO:0015031">
    <property type="term" value="P:protein transport"/>
    <property type="evidence" value="ECO:0007669"/>
    <property type="project" value="UniProtKB-UniRule"/>
</dbReference>
<evidence type="ECO:0000313" key="17">
    <source>
        <dbReference type="EMBL" id="KAK3552032.1"/>
    </source>
</evidence>
<dbReference type="EMBL" id="JAUCMX010000003">
    <property type="protein sequence ID" value="KAK3552032.1"/>
    <property type="molecule type" value="Genomic_DNA"/>
</dbReference>
<sequence length="2007" mass="225498">MEETDLFMECEEEELEPWQQMNHDELYDSPDIAERAITPSVSKPVVVSSISPASTNLNTLPLLTNPLPTALPAGISKGTPGKQLILTQGAGGLTPVALSQVILPCTSPGASAGSSQPIYLTTQGIPVQNIQSGQSPLSIVLNVQQGQTVRPITLVQAPGTPGLFKPAVGTTQIITPQAQMRPTAPVLNRGQTPVSFPTMQIPATLTIRNTAPANQPRAMSVPSSQPSTQPKPLPINTQTKIVAFKSGDMQNLMNIMNTVNIPPGSQPQTIVVMSNQKVNGSGSAAIQTALPVAQSSIVQGMHCITYGDGISFLLTFAHFEKEFSILTSEYADILGTSVSPLSYACPRCGAQFKMVEALRGHMCFCCPDMTHTSVKSEVPKHLEQNQSSPLMKIKTEGVMNPGEHQSRIVMLVDDFYYGTYEGNREYVPTDNLKETLSFRCFTCGKKQKNNIRLMNHMKLHVDVEQQSGEHASCPHCYRQFPTPFRLQCHVESVHCTLESTTRCKICEWAFESEPVFLQHMKNTHKPGEMPYVCQLCQYRSSFYSDVHSHFCTWHEDTRYLLCIYCLKVFKNSGTYQQHFARHQVNAGVTIRAYAGHKKITGLTGLKTIKDTERHISTAQPAQTATDQKPLVAQSSGPTKKQITKMYGFLTKFQEYRALLGRQRCVECTFDIPDFANHYPTYVHCSLCTYSTCCSRAYANHMINNHVSSRTHKARSKKGSLSWLKLTCAWCNYKTTQGDLMAKHLAQFPNHSHCVFSLKECLETDIEFCQVEEEEEEEVEGANDVEAKPDWLSMENWSVPSDGGSVPEFTDGSGPQHSLAKSSDVLEYFQLLFPDSLIEQIAKETNAYAEFQRYVGRGDPTWQSLTIEEVKGFIGLSILMGLQVLPEPEMYWSWEHYHSCSTFYRTMSAARFKQISLHIRMNSMLEKEDHHDVDKLFFFQPILKTLETSMRKAYKPNKCLTIDRTLLRSHENAADGEKCRNSQPQIWLLCDSKSGYCHKLLILTKQKKNKDLGSLVVPYLVKGLEGRHHQIFMSSLLTSIPLMTELHKKNIYCSSSSSICSTVLPRDFWDQPALKNTGDYVQVEHPPVLVTRWKDAKEMVCISTNAVAGQPDKVWRRSTSKAGELSTISRPLAFKLLQDNMRGVDICSQLLACNQLGGLVLDTNWRRLFWFLVNLSIINSFIVLRETRKGNPPGWLQGGHFSQANYRKRLGYQLAKCAERQALQKEMNSDQLHQRRREGNSKIGSVDPKRQHTQPTQDTTTNKNLSHGSAMEDSSAMNEDIDQELAPLGSSDSELETDDSSQQEPIENKDEHKGKESAAKPNSIKETEDMLSARQLRILLFALCSGIQKAAKDMDTEPQLIRTWLQDKEKRLDCEDLGSSSREAVENLVEWVLVQREQQHPIREENLFQKASEIHSQTHQNFRISYDWAVTFMLQHKLGLHNIGMPSHQIPRRMEENCKDFTGFVHRHIKTHNVPLSAVAAMDELSIFVDFDQLVTSKDSAFQLEGTGKPWMNIYLSVLADASTCSGCGPGYKSPLDAMNGPREEIVYLPCIYRNTEIRKPDYLATVDVNPKSPTYCKVIHRLPMPNMNDELHHSGWNACSSCFSDASKKRNRLILPSLISSRVYIIDVGTDAHAPRLHKTVEPVEMFWKCGLANPHTSHCLGSGQIMISTLGDPSGNGKGGFVLLDGETFEVIGNWELPGEAAPFGYDFWYQPRHNVMISTEWGAPKVLANGFNPADVKAGHYGQRIHVWNWTTHKHMQTLDLGEEGAIPLEIRFLHDPAASEGYVGCALQGTVFRFYKTPASECFFANFPHEIAIKGDWAAEKVIKVPNKKVEGWVLPEMPSLITDILISLDDRFLYFSNWLHGDIRQYDITDRRNPRMVGQIFLGGSIQNDGPVKVLEDKELEQQPSPRIVKGKRIPGSPQMLQLSLDGKRLYVTTSLYSAWDKQFYPEIMKQGSAMMQIDVDTVKGGLMLNENFLVDFGQEPDGPVLAHEIRYPGGDCTSDIWL</sequence>
<keyword evidence="10 13" id="KW-0539">Nucleus</keyword>